<dbReference type="SUPFAM" id="SSF52777">
    <property type="entry name" value="CoA-dependent acyltransferases"/>
    <property type="match status" value="2"/>
</dbReference>
<evidence type="ECO:0000259" key="2">
    <source>
        <dbReference type="Pfam" id="PF00668"/>
    </source>
</evidence>
<dbReference type="InterPro" id="IPR001242">
    <property type="entry name" value="Condensation_dom"/>
</dbReference>
<dbReference type="InterPro" id="IPR036736">
    <property type="entry name" value="ACP-like_sf"/>
</dbReference>
<dbReference type="SUPFAM" id="SSF56801">
    <property type="entry name" value="Acetyl-CoA synthetase-like"/>
    <property type="match status" value="1"/>
</dbReference>
<feature type="domain" description="Condensation" evidence="2">
    <location>
        <begin position="64"/>
        <end position="502"/>
    </location>
</feature>
<dbReference type="CDD" id="cd19540">
    <property type="entry name" value="LCL_NRPS-like"/>
    <property type="match status" value="1"/>
</dbReference>
<dbReference type="Gene3D" id="3.30.559.10">
    <property type="entry name" value="Chloramphenicol acetyltransferase-like domain"/>
    <property type="match status" value="1"/>
</dbReference>
<dbReference type="InterPro" id="IPR023213">
    <property type="entry name" value="CAT-like_dom_sf"/>
</dbReference>
<dbReference type="Pfam" id="PF00668">
    <property type="entry name" value="Condensation"/>
    <property type="match status" value="1"/>
</dbReference>
<dbReference type="EMBL" id="JAAVJB010000430">
    <property type="protein sequence ID" value="NJP69239.1"/>
    <property type="molecule type" value="Genomic_DNA"/>
</dbReference>
<evidence type="ECO:0000313" key="4">
    <source>
        <dbReference type="Proteomes" id="UP000746503"/>
    </source>
</evidence>
<evidence type="ECO:0000313" key="3">
    <source>
        <dbReference type="EMBL" id="NJP69239.1"/>
    </source>
</evidence>
<comment type="caution">
    <text evidence="3">The sequence shown here is derived from an EMBL/GenBank/DDBJ whole genome shotgun (WGS) entry which is preliminary data.</text>
</comment>
<organism evidence="3 4">
    <name type="scientific">Streptomyces spiramenti</name>
    <dbReference type="NCBI Taxonomy" id="2720606"/>
    <lineage>
        <taxon>Bacteria</taxon>
        <taxon>Bacillati</taxon>
        <taxon>Actinomycetota</taxon>
        <taxon>Actinomycetes</taxon>
        <taxon>Kitasatosporales</taxon>
        <taxon>Streptomycetaceae</taxon>
        <taxon>Streptomyces</taxon>
    </lineage>
</organism>
<feature type="non-terminal residue" evidence="3">
    <location>
        <position position="1"/>
    </location>
</feature>
<dbReference type="PANTHER" id="PTHR45527">
    <property type="entry name" value="NONRIBOSOMAL PEPTIDE SYNTHETASE"/>
    <property type="match status" value="1"/>
</dbReference>
<feature type="region of interest" description="Disordered" evidence="1">
    <location>
        <begin position="39"/>
        <end position="62"/>
    </location>
</feature>
<dbReference type="Proteomes" id="UP000746503">
    <property type="component" value="Unassembled WGS sequence"/>
</dbReference>
<dbReference type="PANTHER" id="PTHR45527:SF1">
    <property type="entry name" value="FATTY ACID SYNTHASE"/>
    <property type="match status" value="1"/>
</dbReference>
<dbReference type="Gene3D" id="1.10.1200.10">
    <property type="entry name" value="ACP-like"/>
    <property type="match status" value="1"/>
</dbReference>
<protein>
    <submittedName>
        <fullName evidence="3">Non-ribosomal peptide synthetase</fullName>
    </submittedName>
</protein>
<dbReference type="InterPro" id="IPR042099">
    <property type="entry name" value="ANL_N_sf"/>
</dbReference>
<feature type="non-terminal residue" evidence="3">
    <location>
        <position position="567"/>
    </location>
</feature>
<sequence>LAARLTNHIHHHTGTHLTIRDIFLNPTPAGLAHHLTHTTPHRQNATGAGAGAGSTAGTRRPERLPLSFAQRRLWLLASMEELGTAYNVPMTARLDALPDPELLRAAVADVVARHEPLRTVYATHEGEPVQRVLPAGEREPFVEHRRTTAEKLPVELADAARHAFDLAAEPQLRVTLFDTGDGSATLLVLLHHIATDGQSLGPLFDDLASAYAARATGGRPPWPPLPVHYADHALRERKQLGDPTDPDSSLGRHLAHWRQALAELPEELPLVLDRPRPSVAGNRGATVPVEFGPELYARIERLARAERSTPFMVVQAALATALTRLGAGEDIPLGVPVAGRSTAELAPLVGFFVNTVVLRTDTSGDPAFRELLRRVRAADLDAFAHQEAPFDQVLEAVAPRRSPARHPLFQVCLALEGGPQPTIRLAGSEPAPASVVDTGGAKFDLEFLLRGEPASGLTGALLYNRDLFDAATAERMVATLHRVLDHALRQPGTALSAIEVLGGVERGLVVGAWNDTAVPIGDGTLNTLFEHQARTRPEHTAVIHEQDRTTYRELNEAANRLAHHLTT</sequence>
<reference evidence="3 4" key="1">
    <citation type="submission" date="2020-03" db="EMBL/GenBank/DDBJ databases">
        <title>Draft genome of Streptomyces sp. ventii, isolated from the Axial Seamount in the Pacific Ocean, and resequencing of the two type strains Streptomyces lonarensis strain NCL 716 and Streptomyces bohaiensis strain 11A07.</title>
        <authorList>
            <person name="Loughran R.M."/>
            <person name="Pfannmuller K.M."/>
            <person name="Wasson B.J."/>
            <person name="Deadmond M.C."/>
            <person name="Paddock B.E."/>
            <person name="Koyack M.J."/>
            <person name="Gallegos D.A."/>
            <person name="Mitchell E.A."/>
            <person name="Ushijima B."/>
            <person name="Saw J.H."/>
            <person name="Mcphail K.L."/>
            <person name="Videau P."/>
        </authorList>
    </citation>
    <scope>NUCLEOTIDE SEQUENCE [LARGE SCALE GENOMIC DNA]</scope>
    <source>
        <strain evidence="4">5675061</strain>
    </source>
</reference>
<gene>
    <name evidence="3" type="ORF">HCJ92_23900</name>
</gene>
<dbReference type="Gene3D" id="3.40.50.12780">
    <property type="entry name" value="N-terminal domain of ligase-like"/>
    <property type="match status" value="1"/>
</dbReference>
<accession>A0ABX1AQ75</accession>
<keyword evidence="4" id="KW-1185">Reference proteome</keyword>
<evidence type="ECO:0000256" key="1">
    <source>
        <dbReference type="SAM" id="MobiDB-lite"/>
    </source>
</evidence>
<dbReference type="Gene3D" id="3.30.559.30">
    <property type="entry name" value="Nonribosomal peptide synthetase, condensation domain"/>
    <property type="match status" value="1"/>
</dbReference>
<proteinExistence type="predicted"/>
<dbReference type="RefSeq" id="WP_245241218.1">
    <property type="nucleotide sequence ID" value="NZ_JAAVJB010000430.1"/>
</dbReference>
<name>A0ABX1AQ75_9ACTN</name>